<dbReference type="EMBL" id="PFFQ01000053">
    <property type="protein sequence ID" value="PIW15361.1"/>
    <property type="molecule type" value="Genomic_DNA"/>
</dbReference>
<gene>
    <name evidence="2" type="ORF">COW36_18265</name>
</gene>
<evidence type="ECO:0000313" key="2">
    <source>
        <dbReference type="EMBL" id="PIW15361.1"/>
    </source>
</evidence>
<comment type="caution">
    <text evidence="2">The sequence shown here is derived from an EMBL/GenBank/DDBJ whole genome shotgun (WGS) entry which is preliminary data.</text>
</comment>
<name>A0A2M7G0Y1_9BACT</name>
<keyword evidence="1" id="KW-0732">Signal</keyword>
<proteinExistence type="predicted"/>
<sequence>MKNRVIRGFSRLLLRTVCLSLFSIAWVFPAQANCSDSVGRLEIAAPIMTQWMAELKSRSDWGVHNPYDRLEKDRIWLNAAFDELRLAQKQDALALLALTSEAWWDLVQKYLPESERGDERVVEIGALHPYAVYASDGRLLAAAYDGCTREILLTEHQRFQWYSNQFKQPREALYNGGQPAWRQNRFPLAPAQEKALRQRFWRALGYSPAKEAAGWWIAWVPERGWFEINLPSAQDLPHLKSRFINKAPKTYRYVVLDKAGEKLWP</sequence>
<feature type="signal peptide" evidence="1">
    <location>
        <begin position="1"/>
        <end position="32"/>
    </location>
</feature>
<evidence type="ECO:0000313" key="3">
    <source>
        <dbReference type="Proteomes" id="UP000231019"/>
    </source>
</evidence>
<evidence type="ECO:0000256" key="1">
    <source>
        <dbReference type="SAM" id="SignalP"/>
    </source>
</evidence>
<accession>A0A2M7G0Y1</accession>
<feature type="chain" id="PRO_5014753539" evidence="1">
    <location>
        <begin position="33"/>
        <end position="265"/>
    </location>
</feature>
<protein>
    <submittedName>
        <fullName evidence="2">Uncharacterized protein</fullName>
    </submittedName>
</protein>
<reference evidence="2 3" key="1">
    <citation type="submission" date="2017-09" db="EMBL/GenBank/DDBJ databases">
        <title>Depth-based differentiation of microbial function through sediment-hosted aquifers and enrichment of novel symbionts in the deep terrestrial subsurface.</title>
        <authorList>
            <person name="Probst A.J."/>
            <person name="Ladd B."/>
            <person name="Jarett J.K."/>
            <person name="Geller-Mcgrath D.E."/>
            <person name="Sieber C.M."/>
            <person name="Emerson J.B."/>
            <person name="Anantharaman K."/>
            <person name="Thomas B.C."/>
            <person name="Malmstrom R."/>
            <person name="Stieglmeier M."/>
            <person name="Klingl A."/>
            <person name="Woyke T."/>
            <person name="Ryan C.M."/>
            <person name="Banfield J.F."/>
        </authorList>
    </citation>
    <scope>NUCLEOTIDE SEQUENCE [LARGE SCALE GENOMIC DNA]</scope>
    <source>
        <strain evidence="2">CG17_big_fil_post_rev_8_21_14_2_50_48_46</strain>
    </source>
</reference>
<dbReference type="AlphaFoldDB" id="A0A2M7G0Y1"/>
<organism evidence="2 3">
    <name type="scientific">bacterium (Candidatus Blackallbacteria) CG17_big_fil_post_rev_8_21_14_2_50_48_46</name>
    <dbReference type="NCBI Taxonomy" id="2014261"/>
    <lineage>
        <taxon>Bacteria</taxon>
        <taxon>Candidatus Blackallbacteria</taxon>
    </lineage>
</organism>
<dbReference type="Proteomes" id="UP000231019">
    <property type="component" value="Unassembled WGS sequence"/>
</dbReference>